<protein>
    <submittedName>
        <fullName evidence="3">DMT family transporter</fullName>
    </submittedName>
</protein>
<feature type="transmembrane region" description="Helical" evidence="1">
    <location>
        <begin position="245"/>
        <end position="262"/>
    </location>
</feature>
<dbReference type="Pfam" id="PF00892">
    <property type="entry name" value="EamA"/>
    <property type="match status" value="2"/>
</dbReference>
<feature type="transmembrane region" description="Helical" evidence="1">
    <location>
        <begin position="151"/>
        <end position="169"/>
    </location>
</feature>
<proteinExistence type="predicted"/>
<dbReference type="RefSeq" id="WP_390280400.1">
    <property type="nucleotide sequence ID" value="NZ_JBHRYH010000041.1"/>
</dbReference>
<dbReference type="InterPro" id="IPR000620">
    <property type="entry name" value="EamA_dom"/>
</dbReference>
<keyword evidence="1" id="KW-1133">Transmembrane helix</keyword>
<feature type="transmembrane region" description="Helical" evidence="1">
    <location>
        <begin position="268"/>
        <end position="285"/>
    </location>
</feature>
<feature type="domain" description="EamA" evidence="2">
    <location>
        <begin position="10"/>
        <end position="143"/>
    </location>
</feature>
<evidence type="ECO:0000259" key="2">
    <source>
        <dbReference type="Pfam" id="PF00892"/>
    </source>
</evidence>
<dbReference type="EMBL" id="JBHRYH010000041">
    <property type="protein sequence ID" value="MFC3627095.1"/>
    <property type="molecule type" value="Genomic_DNA"/>
</dbReference>
<feature type="transmembrane region" description="Helical" evidence="1">
    <location>
        <begin position="98"/>
        <end position="120"/>
    </location>
</feature>
<feature type="transmembrane region" description="Helical" evidence="1">
    <location>
        <begin position="12"/>
        <end position="33"/>
    </location>
</feature>
<gene>
    <name evidence="3" type="ORF">ACFOKJ_13330</name>
</gene>
<dbReference type="PANTHER" id="PTHR22911:SF79">
    <property type="entry name" value="MOBA-LIKE NTP TRANSFERASE DOMAIN-CONTAINING PROTEIN"/>
    <property type="match status" value="1"/>
</dbReference>
<dbReference type="Proteomes" id="UP001595636">
    <property type="component" value="Unassembled WGS sequence"/>
</dbReference>
<dbReference type="PANTHER" id="PTHR22911">
    <property type="entry name" value="ACYL-MALONYL CONDENSING ENZYME-RELATED"/>
    <property type="match status" value="1"/>
</dbReference>
<feature type="transmembrane region" description="Helical" evidence="1">
    <location>
        <begin position="129"/>
        <end position="145"/>
    </location>
</feature>
<accession>A0ABV7TWF5</accession>
<organism evidence="3 4">
    <name type="scientific">Vogesella amnigena</name>
    <dbReference type="NCBI Taxonomy" id="1507449"/>
    <lineage>
        <taxon>Bacteria</taxon>
        <taxon>Pseudomonadati</taxon>
        <taxon>Pseudomonadota</taxon>
        <taxon>Betaproteobacteria</taxon>
        <taxon>Neisseriales</taxon>
        <taxon>Chromobacteriaceae</taxon>
        <taxon>Vogesella</taxon>
    </lineage>
</organism>
<evidence type="ECO:0000256" key="1">
    <source>
        <dbReference type="SAM" id="Phobius"/>
    </source>
</evidence>
<feature type="domain" description="EamA" evidence="2">
    <location>
        <begin position="152"/>
        <end position="285"/>
    </location>
</feature>
<feature type="transmembrane region" description="Helical" evidence="1">
    <location>
        <begin position="213"/>
        <end position="233"/>
    </location>
</feature>
<keyword evidence="4" id="KW-1185">Reference proteome</keyword>
<keyword evidence="1" id="KW-0812">Transmembrane</keyword>
<evidence type="ECO:0000313" key="4">
    <source>
        <dbReference type="Proteomes" id="UP001595636"/>
    </source>
</evidence>
<keyword evidence="1" id="KW-0472">Membrane</keyword>
<feature type="transmembrane region" description="Helical" evidence="1">
    <location>
        <begin position="71"/>
        <end position="92"/>
    </location>
</feature>
<feature type="transmembrane region" description="Helical" evidence="1">
    <location>
        <begin position="181"/>
        <end position="201"/>
    </location>
</feature>
<evidence type="ECO:0000313" key="3">
    <source>
        <dbReference type="EMBL" id="MFC3627095.1"/>
    </source>
</evidence>
<dbReference type="InterPro" id="IPR037185">
    <property type="entry name" value="EmrE-like"/>
</dbReference>
<feature type="transmembrane region" description="Helical" evidence="1">
    <location>
        <begin position="39"/>
        <end position="59"/>
    </location>
</feature>
<dbReference type="SUPFAM" id="SSF103481">
    <property type="entry name" value="Multidrug resistance efflux transporter EmrE"/>
    <property type="match status" value="2"/>
</dbReference>
<reference evidence="4" key="1">
    <citation type="journal article" date="2019" name="Int. J. Syst. Evol. Microbiol.">
        <title>The Global Catalogue of Microorganisms (GCM) 10K type strain sequencing project: providing services to taxonomists for standard genome sequencing and annotation.</title>
        <authorList>
            <consortium name="The Broad Institute Genomics Platform"/>
            <consortium name="The Broad Institute Genome Sequencing Center for Infectious Disease"/>
            <person name="Wu L."/>
            <person name="Ma J."/>
        </authorList>
    </citation>
    <scope>NUCLEOTIDE SEQUENCE [LARGE SCALE GENOMIC DNA]</scope>
    <source>
        <strain evidence="4">KCTC 42195</strain>
    </source>
</reference>
<name>A0ABV7TWF5_9NEIS</name>
<dbReference type="Gene3D" id="1.10.3730.20">
    <property type="match status" value="1"/>
</dbReference>
<comment type="caution">
    <text evidence="3">The sequence shown here is derived from an EMBL/GenBank/DDBJ whole genome shotgun (WGS) entry which is preliminary data.</text>
</comment>
<sequence>MTPQSSQRLLGQVQILLSAIGFGSMAIFARYAYTEGTSTPTLLFLRFGLAACLLLPWCLYRGLPWPRGKSLLVLILMGSLGYAGMSACYFSGLRYANAGTIALLLYLFPAIVLVLSTLLLKEPFTRRRLLATSLALGGLLVTIGLDFQAQPLGLLLGLASALIYSLYILAGSRLADSGHPLTSACVVVSSAAACYGVWLLLNGMHLPQTAAGWGAIFGIVLLGTVAALALFLAGLQHTGATQASLLSTAEPVVTILLAWLFLGESMSLLQIAGGGLILLAVLLISRETSPEAVALTDLHD</sequence>